<evidence type="ECO:0000313" key="3">
    <source>
        <dbReference type="Proteomes" id="UP000054270"/>
    </source>
</evidence>
<protein>
    <recommendedName>
        <fullName evidence="1">Fungal-type protein kinase domain-containing protein</fullName>
    </recommendedName>
</protein>
<accession>A0A0D2KSZ1</accession>
<dbReference type="STRING" id="945553.A0A0D2KSZ1"/>
<dbReference type="InterPro" id="IPR040976">
    <property type="entry name" value="Pkinase_fungal"/>
</dbReference>
<organism evidence="2 3">
    <name type="scientific">Hypholoma sublateritium (strain FD-334 SS-4)</name>
    <dbReference type="NCBI Taxonomy" id="945553"/>
    <lineage>
        <taxon>Eukaryota</taxon>
        <taxon>Fungi</taxon>
        <taxon>Dikarya</taxon>
        <taxon>Basidiomycota</taxon>
        <taxon>Agaricomycotina</taxon>
        <taxon>Agaricomycetes</taxon>
        <taxon>Agaricomycetidae</taxon>
        <taxon>Agaricales</taxon>
        <taxon>Agaricineae</taxon>
        <taxon>Strophariaceae</taxon>
        <taxon>Hypholoma</taxon>
    </lineage>
</organism>
<reference evidence="3" key="1">
    <citation type="submission" date="2014-04" db="EMBL/GenBank/DDBJ databases">
        <title>Evolutionary Origins and Diversification of the Mycorrhizal Mutualists.</title>
        <authorList>
            <consortium name="DOE Joint Genome Institute"/>
            <consortium name="Mycorrhizal Genomics Consortium"/>
            <person name="Kohler A."/>
            <person name="Kuo A."/>
            <person name="Nagy L.G."/>
            <person name="Floudas D."/>
            <person name="Copeland A."/>
            <person name="Barry K.W."/>
            <person name="Cichocki N."/>
            <person name="Veneault-Fourrey C."/>
            <person name="LaButti K."/>
            <person name="Lindquist E.A."/>
            <person name="Lipzen A."/>
            <person name="Lundell T."/>
            <person name="Morin E."/>
            <person name="Murat C."/>
            <person name="Riley R."/>
            <person name="Ohm R."/>
            <person name="Sun H."/>
            <person name="Tunlid A."/>
            <person name="Henrissat B."/>
            <person name="Grigoriev I.V."/>
            <person name="Hibbett D.S."/>
            <person name="Martin F."/>
        </authorList>
    </citation>
    <scope>NUCLEOTIDE SEQUENCE [LARGE SCALE GENOMIC DNA]</scope>
    <source>
        <strain evidence="3">FD-334 SS-4</strain>
    </source>
</reference>
<dbReference type="AlphaFoldDB" id="A0A0D2KSZ1"/>
<evidence type="ECO:0000259" key="1">
    <source>
        <dbReference type="Pfam" id="PF17667"/>
    </source>
</evidence>
<name>A0A0D2KSZ1_HYPSF</name>
<proteinExistence type="predicted"/>
<dbReference type="Pfam" id="PF17667">
    <property type="entry name" value="Pkinase_fungal"/>
    <property type="match status" value="1"/>
</dbReference>
<sequence length="206" mass="23470">MIYPPDIALDLKDAGSGKVQTAPSRGVLNDLELSELEPDENIQRSVKSHHHAGTFPFMARDLLARARYKTNGPANCHLYRRYDLESFYYMLIWAALTYTTQGRSCKAPTGSKKNPLKEWLSPDPKTVYYSKLILQGNDFNRLGGKVSREWVGLWEDWVEPLNRMFSKGLFAADQAPRNADANFDTATCDGLITFERFMDVIQETPR</sequence>
<dbReference type="OrthoDB" id="5569250at2759"/>
<feature type="domain" description="Fungal-type protein kinase" evidence="1">
    <location>
        <begin position="22"/>
        <end position="94"/>
    </location>
</feature>
<keyword evidence="3" id="KW-1185">Reference proteome</keyword>
<dbReference type="EMBL" id="KN817599">
    <property type="protein sequence ID" value="KJA17752.1"/>
    <property type="molecule type" value="Genomic_DNA"/>
</dbReference>
<dbReference type="Proteomes" id="UP000054270">
    <property type="component" value="Unassembled WGS sequence"/>
</dbReference>
<gene>
    <name evidence="2" type="ORF">HYPSUDRAFT_1006448</name>
</gene>
<evidence type="ECO:0000313" key="2">
    <source>
        <dbReference type="EMBL" id="KJA17752.1"/>
    </source>
</evidence>